<name>A0A383BNH3_9ZZZZ</name>
<organism evidence="1">
    <name type="scientific">marine metagenome</name>
    <dbReference type="NCBI Taxonomy" id="408172"/>
    <lineage>
        <taxon>unclassified sequences</taxon>
        <taxon>metagenomes</taxon>
        <taxon>ecological metagenomes</taxon>
    </lineage>
</organism>
<evidence type="ECO:0000313" key="1">
    <source>
        <dbReference type="EMBL" id="SVE21452.1"/>
    </source>
</evidence>
<dbReference type="AlphaFoldDB" id="A0A383BNH3"/>
<sequence length="34" mass="3649">MKYDMKKLVLLGIAATLAINVTQAAEDKKNKATG</sequence>
<protein>
    <submittedName>
        <fullName evidence="1">Uncharacterized protein</fullName>
    </submittedName>
</protein>
<proteinExistence type="predicted"/>
<gene>
    <name evidence="1" type="ORF">METZ01_LOCUS474306</name>
</gene>
<reference evidence="1" key="1">
    <citation type="submission" date="2018-05" db="EMBL/GenBank/DDBJ databases">
        <authorList>
            <person name="Lanie J.A."/>
            <person name="Ng W.-L."/>
            <person name="Kazmierczak K.M."/>
            <person name="Andrzejewski T.M."/>
            <person name="Davidsen T.M."/>
            <person name="Wayne K.J."/>
            <person name="Tettelin H."/>
            <person name="Glass J.I."/>
            <person name="Rusch D."/>
            <person name="Podicherti R."/>
            <person name="Tsui H.-C.T."/>
            <person name="Winkler M.E."/>
        </authorList>
    </citation>
    <scope>NUCLEOTIDE SEQUENCE</scope>
</reference>
<feature type="non-terminal residue" evidence="1">
    <location>
        <position position="34"/>
    </location>
</feature>
<dbReference type="EMBL" id="UINC01201902">
    <property type="protein sequence ID" value="SVE21452.1"/>
    <property type="molecule type" value="Genomic_DNA"/>
</dbReference>
<accession>A0A383BNH3</accession>